<dbReference type="AlphaFoldDB" id="A0A2S9T1G2"/>
<evidence type="ECO:0000313" key="1">
    <source>
        <dbReference type="EMBL" id="PRM92599.1"/>
    </source>
</evidence>
<name>A0A2S9T1G2_9BACT</name>
<protein>
    <submittedName>
        <fullName evidence="1">Uncharacterized protein</fullName>
    </submittedName>
</protein>
<organism evidence="1 2">
    <name type="scientific">Aliarcobacter cryaerophilus</name>
    <dbReference type="NCBI Taxonomy" id="28198"/>
    <lineage>
        <taxon>Bacteria</taxon>
        <taxon>Pseudomonadati</taxon>
        <taxon>Campylobacterota</taxon>
        <taxon>Epsilonproteobacteria</taxon>
        <taxon>Campylobacterales</taxon>
        <taxon>Arcobacteraceae</taxon>
        <taxon>Aliarcobacter</taxon>
    </lineage>
</organism>
<sequence length="294" mass="33750">MTIGTAKIFAPEHWGSLEKFSKFYNGTFSLKDSGKRAVSGAISHFRKAITLHNLAIKLVPNLETDEAELDKHGYTSAVNAQELSAIIESIFLELYSSVDCTRKVITEIYSNYQGIPNSTRKYFNRIYEGNFDERFPEQLIIAVREATWYEDFRKMRDELTHLETGSCHKNKDTGKIQYMHTGFTIEGRALVIDDIFEKINQTLNNVNQFIGRVFAYLLTQLKDEPFLQFCGIFHGRMYTRYVSPHEAIDFHSGVCEAHKWFNQEENPTCIFVNECGAYKNAIDSSLQTLSISKS</sequence>
<comment type="caution">
    <text evidence="1">The sequence shown here is derived from an EMBL/GenBank/DDBJ whole genome shotgun (WGS) entry which is preliminary data.</text>
</comment>
<evidence type="ECO:0000313" key="2">
    <source>
        <dbReference type="Proteomes" id="UP000238281"/>
    </source>
</evidence>
<gene>
    <name evidence="1" type="ORF">CJ673_10175</name>
</gene>
<accession>A0A2S9T1G2</accession>
<dbReference type="EMBL" id="NXGE01000009">
    <property type="protein sequence ID" value="PRM92599.1"/>
    <property type="molecule type" value="Genomic_DNA"/>
</dbReference>
<dbReference type="Proteomes" id="UP000238281">
    <property type="component" value="Unassembled WGS sequence"/>
</dbReference>
<dbReference type="RefSeq" id="WP_105916065.1">
    <property type="nucleotide sequence ID" value="NZ_NXGE01000009.1"/>
</dbReference>
<reference evidence="1 2" key="1">
    <citation type="submission" date="2017-09" db="EMBL/GenBank/DDBJ databases">
        <title>Reassesment of A. cryaerophilus.</title>
        <authorList>
            <person name="Perez-Cataluna A."/>
            <person name="Collado L."/>
            <person name="Salgado O."/>
            <person name="Lefinanco V."/>
            <person name="Figueras M.J."/>
        </authorList>
    </citation>
    <scope>NUCLEOTIDE SEQUENCE [LARGE SCALE GENOMIC DNA]</scope>
    <source>
        <strain evidence="1 2">LMG 10210</strain>
    </source>
</reference>
<proteinExistence type="predicted"/>